<dbReference type="STRING" id="1122124.GCA_000423165_01392"/>
<dbReference type="PANTHER" id="PTHR39338:SF7">
    <property type="entry name" value="BLL6692 PROTEIN"/>
    <property type="match status" value="1"/>
</dbReference>
<dbReference type="PANTHER" id="PTHR39338">
    <property type="entry name" value="BLL5662 PROTEIN-RELATED"/>
    <property type="match status" value="1"/>
</dbReference>
<keyword evidence="2" id="KW-1185">Reference proteome</keyword>
<dbReference type="Pfam" id="PF05762">
    <property type="entry name" value="VWA_CoxE"/>
    <property type="match status" value="1"/>
</dbReference>
<dbReference type="InterPro" id="IPR008912">
    <property type="entry name" value="Uncharacterised_CoxE"/>
</dbReference>
<dbReference type="Proteomes" id="UP000287022">
    <property type="component" value="Unassembled WGS sequence"/>
</dbReference>
<evidence type="ECO:0000313" key="2">
    <source>
        <dbReference type="Proteomes" id="UP000287022"/>
    </source>
</evidence>
<protein>
    <submittedName>
        <fullName evidence="1">VWA domain-containing protein</fullName>
    </submittedName>
</protein>
<dbReference type="EMBL" id="PIQE01000001">
    <property type="protein sequence ID" value="RUO73792.1"/>
    <property type="molecule type" value="Genomic_DNA"/>
</dbReference>
<accession>A0A432Z7B1</accession>
<gene>
    <name evidence="1" type="ORF">CWI80_00025</name>
</gene>
<comment type="caution">
    <text evidence="1">The sequence shown here is derived from an EMBL/GenBank/DDBJ whole genome shotgun (WGS) entry which is preliminary data.</text>
</comment>
<evidence type="ECO:0000313" key="1">
    <source>
        <dbReference type="EMBL" id="RUO73792.1"/>
    </source>
</evidence>
<dbReference type="AlphaFoldDB" id="A0A432Z7B1"/>
<name>A0A432Z7B1_9GAMM</name>
<reference evidence="2" key="1">
    <citation type="journal article" date="2018" name="Front. Microbiol.">
        <title>Genome-Based Analysis Reveals the Taxonomy and Diversity of the Family Idiomarinaceae.</title>
        <authorList>
            <person name="Liu Y."/>
            <person name="Lai Q."/>
            <person name="Shao Z."/>
        </authorList>
    </citation>
    <scope>NUCLEOTIDE SEQUENCE [LARGE SCALE GENOMIC DNA]</scope>
    <source>
        <strain evidence="2">c121</strain>
    </source>
</reference>
<dbReference type="RefSeq" id="WP_026862328.1">
    <property type="nucleotide sequence ID" value="NZ_PIQE01000001.1"/>
</dbReference>
<sequence length="395" mass="45741">MLIAFFFCLRKHGLKTSITELMDLLAALERQVVFADVEAFYHLARLTLVKDESQFDRFDRAFAEYFEGVEQVDLADAIPEDWLRRSLQRQLSDEDKAKLQSLGGLDELLKAFKERLQEQQERHAGGNKWIGTGGSSPFGAYGYHPEGIRIGQDGSNARRAVKVWDKREFRDLDSDSELNNRSMQLALRKLRKFARTGSAEELDLDATIRATSQKAGLLDLKWQAERHNAVKVLMLFDVGGSMDDYIYECQQLFGAARNEFKHLEFYYFHNCVYEHVWQANERRFSEKLPTRELINKYGRDYKLIFVGDATMGPYEIAYPGGSVEHWNEEAGAIWMQRLLNHFSQAAWLNPQPQEHWQWHHSIDMVHELMAGRMYPMTLDGISQAITTLQRTTSAK</sequence>
<proteinExistence type="predicted"/>
<organism evidence="1 2">
    <name type="scientific">Pseudidiomarina sediminum</name>
    <dbReference type="NCBI Taxonomy" id="431675"/>
    <lineage>
        <taxon>Bacteria</taxon>
        <taxon>Pseudomonadati</taxon>
        <taxon>Pseudomonadota</taxon>
        <taxon>Gammaproteobacteria</taxon>
        <taxon>Alteromonadales</taxon>
        <taxon>Idiomarinaceae</taxon>
        <taxon>Pseudidiomarina</taxon>
    </lineage>
</organism>